<dbReference type="GO" id="GO:0005615">
    <property type="term" value="C:extracellular space"/>
    <property type="evidence" value="ECO:0007669"/>
    <property type="project" value="TreeGrafter"/>
</dbReference>
<keyword evidence="5" id="KW-0106">Calcium</keyword>
<dbReference type="InterPro" id="IPR051663">
    <property type="entry name" value="CLec_Tetranectin-domain"/>
</dbReference>
<dbReference type="GeneTree" id="ENSGT00940000154368"/>
<keyword evidence="7" id="KW-1015">Disulfide bond</keyword>
<evidence type="ECO:0000256" key="8">
    <source>
        <dbReference type="SAM" id="MobiDB-lite"/>
    </source>
</evidence>
<keyword evidence="2" id="KW-0964">Secreted</keyword>
<feature type="signal peptide" evidence="9">
    <location>
        <begin position="1"/>
        <end position="22"/>
    </location>
</feature>
<keyword evidence="12" id="KW-1185">Reference proteome</keyword>
<reference evidence="11" key="3">
    <citation type="submission" date="2025-09" db="UniProtKB">
        <authorList>
            <consortium name="Ensembl"/>
        </authorList>
    </citation>
    <scope>IDENTIFICATION</scope>
</reference>
<evidence type="ECO:0000256" key="9">
    <source>
        <dbReference type="SAM" id="SignalP"/>
    </source>
</evidence>
<dbReference type="PANTHER" id="PTHR22799">
    <property type="entry name" value="TETRANECTIN-RELATED"/>
    <property type="match status" value="1"/>
</dbReference>
<proteinExistence type="predicted"/>
<dbReference type="Pfam" id="PF01391">
    <property type="entry name" value="Collagen"/>
    <property type="match status" value="1"/>
</dbReference>
<dbReference type="InterPro" id="IPR016186">
    <property type="entry name" value="C-type_lectin-like/link_sf"/>
</dbReference>
<name>A0AAR2IRE0_PYGNA</name>
<dbReference type="Proteomes" id="UP001501920">
    <property type="component" value="Chromosome 2"/>
</dbReference>
<reference evidence="11 12" key="1">
    <citation type="submission" date="2020-10" db="EMBL/GenBank/DDBJ databases">
        <title>Pygocentrus nattereri (red-bellied piranha) genome, fPygNat1, primary haplotype.</title>
        <authorList>
            <person name="Myers G."/>
            <person name="Meyer A."/>
            <person name="Karagic N."/>
            <person name="Pippel M."/>
            <person name="Winkler S."/>
            <person name="Tracey A."/>
            <person name="Wood J."/>
            <person name="Formenti G."/>
            <person name="Howe K."/>
            <person name="Fedrigo O."/>
            <person name="Jarvis E.D."/>
        </authorList>
    </citation>
    <scope>NUCLEOTIDE SEQUENCE [LARGE SCALE GENOMIC DNA]</scope>
</reference>
<dbReference type="PANTHER" id="PTHR22799:SF1">
    <property type="entry name" value="C-TYPE LECTIN DOMAIN FAMILY 11 MEMBER A"/>
    <property type="match status" value="1"/>
</dbReference>
<evidence type="ECO:0000256" key="5">
    <source>
        <dbReference type="ARBA" id="ARBA00022837"/>
    </source>
</evidence>
<dbReference type="GO" id="GO:0030246">
    <property type="term" value="F:carbohydrate binding"/>
    <property type="evidence" value="ECO:0007669"/>
    <property type="project" value="UniProtKB-KW"/>
</dbReference>
<keyword evidence="6" id="KW-0176">Collagen</keyword>
<feature type="region of interest" description="Disordered" evidence="8">
    <location>
        <begin position="39"/>
        <end position="122"/>
    </location>
</feature>
<dbReference type="InterPro" id="IPR016187">
    <property type="entry name" value="CTDL_fold"/>
</dbReference>
<evidence type="ECO:0000256" key="2">
    <source>
        <dbReference type="ARBA" id="ARBA00022525"/>
    </source>
</evidence>
<evidence type="ECO:0000256" key="4">
    <source>
        <dbReference type="ARBA" id="ARBA00022734"/>
    </source>
</evidence>
<keyword evidence="4" id="KW-0430">Lectin</keyword>
<dbReference type="Gene3D" id="3.10.100.10">
    <property type="entry name" value="Mannose-Binding Protein A, subunit A"/>
    <property type="match status" value="1"/>
</dbReference>
<dbReference type="AlphaFoldDB" id="A0AAR2IRE0"/>
<dbReference type="InterPro" id="IPR018378">
    <property type="entry name" value="C-type_lectin_CS"/>
</dbReference>
<dbReference type="Ensembl" id="ENSPNAT00000072247.1">
    <property type="protein sequence ID" value="ENSPNAP00000040597.1"/>
    <property type="gene ID" value="ENSPNAG00000004191.2"/>
</dbReference>
<keyword evidence="3 9" id="KW-0732">Signal</keyword>
<dbReference type="GO" id="GO:0005581">
    <property type="term" value="C:collagen trimer"/>
    <property type="evidence" value="ECO:0007669"/>
    <property type="project" value="UniProtKB-KW"/>
</dbReference>
<accession>A0AAR2IRE0</accession>
<dbReference type="GO" id="GO:0001503">
    <property type="term" value="P:ossification"/>
    <property type="evidence" value="ECO:0007669"/>
    <property type="project" value="TreeGrafter"/>
</dbReference>
<feature type="chain" id="PRO_5043747860" description="C-type lectin domain-containing protein" evidence="9">
    <location>
        <begin position="23"/>
        <end position="276"/>
    </location>
</feature>
<dbReference type="InterPro" id="IPR008160">
    <property type="entry name" value="Collagen"/>
</dbReference>
<evidence type="ECO:0000313" key="12">
    <source>
        <dbReference type="Proteomes" id="UP001501920"/>
    </source>
</evidence>
<dbReference type="InterPro" id="IPR001304">
    <property type="entry name" value="C-type_lectin-like"/>
</dbReference>
<evidence type="ECO:0000256" key="6">
    <source>
        <dbReference type="ARBA" id="ARBA00023119"/>
    </source>
</evidence>
<dbReference type="SMART" id="SM00034">
    <property type="entry name" value="CLECT"/>
    <property type="match status" value="1"/>
</dbReference>
<dbReference type="PROSITE" id="PS00615">
    <property type="entry name" value="C_TYPE_LECTIN_1"/>
    <property type="match status" value="1"/>
</dbReference>
<reference evidence="11" key="2">
    <citation type="submission" date="2025-08" db="UniProtKB">
        <authorList>
            <consortium name="Ensembl"/>
        </authorList>
    </citation>
    <scope>IDENTIFICATION</scope>
</reference>
<dbReference type="PROSITE" id="PS50041">
    <property type="entry name" value="C_TYPE_LECTIN_2"/>
    <property type="match status" value="1"/>
</dbReference>
<evidence type="ECO:0000256" key="1">
    <source>
        <dbReference type="ARBA" id="ARBA00004613"/>
    </source>
</evidence>
<dbReference type="Pfam" id="PF00059">
    <property type="entry name" value="Lectin_C"/>
    <property type="match status" value="1"/>
</dbReference>
<sequence>MPPFKHSVLLLLLLEFLISVAGDQPQPLTCPLYAGVPGTPGHNGLPGRDGKDGKDGPVGPKGQKGETGSSVTGPPGKKGPAGDVGPPGVKGSKGEQGVGVRGPSGVAGPSGPKGQKGETGSTANVNEAAVVKTLLSDVQKLQSRISMLEKVLGFRAFRKVGQKYYISSGLVTTFDAGQSYCRGVKGELALPRNNEENQAVYQVLKQVSQSETCFLGARESKVRGQYADTKGQKITYTKWHPGQPNRLEEQCVCMGPSDQWHDYMCNSKHLIICEIQ</sequence>
<dbReference type="SUPFAM" id="SSF56436">
    <property type="entry name" value="C-type lectin-like"/>
    <property type="match status" value="1"/>
</dbReference>
<comment type="subcellular location">
    <subcellularLocation>
        <location evidence="1">Secreted</location>
    </subcellularLocation>
</comment>
<evidence type="ECO:0000256" key="3">
    <source>
        <dbReference type="ARBA" id="ARBA00022729"/>
    </source>
</evidence>
<protein>
    <recommendedName>
        <fullName evidence="10">C-type lectin domain-containing protein</fullName>
    </recommendedName>
</protein>
<evidence type="ECO:0000259" key="10">
    <source>
        <dbReference type="PROSITE" id="PS50041"/>
    </source>
</evidence>
<organism evidence="11 12">
    <name type="scientific">Pygocentrus nattereri</name>
    <name type="common">Red-bellied piranha</name>
    <dbReference type="NCBI Taxonomy" id="42514"/>
    <lineage>
        <taxon>Eukaryota</taxon>
        <taxon>Metazoa</taxon>
        <taxon>Chordata</taxon>
        <taxon>Craniata</taxon>
        <taxon>Vertebrata</taxon>
        <taxon>Euteleostomi</taxon>
        <taxon>Actinopterygii</taxon>
        <taxon>Neopterygii</taxon>
        <taxon>Teleostei</taxon>
        <taxon>Ostariophysi</taxon>
        <taxon>Characiformes</taxon>
        <taxon>Characoidei</taxon>
        <taxon>Pygocentrus</taxon>
    </lineage>
</organism>
<evidence type="ECO:0000313" key="11">
    <source>
        <dbReference type="Ensembl" id="ENSPNAP00000040597.1"/>
    </source>
</evidence>
<evidence type="ECO:0000256" key="7">
    <source>
        <dbReference type="ARBA" id="ARBA00023157"/>
    </source>
</evidence>
<feature type="domain" description="C-type lectin" evidence="10">
    <location>
        <begin position="164"/>
        <end position="274"/>
    </location>
</feature>
<dbReference type="GO" id="GO:0008083">
    <property type="term" value="F:growth factor activity"/>
    <property type="evidence" value="ECO:0007669"/>
    <property type="project" value="TreeGrafter"/>
</dbReference>